<comment type="caution">
    <text evidence="1">The sequence shown here is derived from an EMBL/GenBank/DDBJ whole genome shotgun (WGS) entry which is preliminary data.</text>
</comment>
<sequence length="119" mass="13867">MKINYSQRKKINLSKRLVHDLMHFLTVPLEDAKADQEALMKGLRLVSAYSSPKNVKIWIICNYCAFSRGILILQVVDEMDLKALINYAIERLEAYYETDTDNPNKPKKVSRKAIIKHTW</sequence>
<proteinExistence type="predicted"/>
<name>A0A0F9QJX5_9ZZZZ</name>
<accession>A0A0F9QJX5</accession>
<organism evidence="1">
    <name type="scientific">marine sediment metagenome</name>
    <dbReference type="NCBI Taxonomy" id="412755"/>
    <lineage>
        <taxon>unclassified sequences</taxon>
        <taxon>metagenomes</taxon>
        <taxon>ecological metagenomes</taxon>
    </lineage>
</organism>
<evidence type="ECO:0000313" key="1">
    <source>
        <dbReference type="EMBL" id="KKN13466.1"/>
    </source>
</evidence>
<protein>
    <submittedName>
        <fullName evidence="1">Uncharacterized protein</fullName>
    </submittedName>
</protein>
<dbReference type="EMBL" id="LAZR01003919">
    <property type="protein sequence ID" value="KKN13466.1"/>
    <property type="molecule type" value="Genomic_DNA"/>
</dbReference>
<dbReference type="AlphaFoldDB" id="A0A0F9QJX5"/>
<gene>
    <name evidence="1" type="ORF">LCGC14_1006050</name>
</gene>
<reference evidence="1" key="1">
    <citation type="journal article" date="2015" name="Nature">
        <title>Complex archaea that bridge the gap between prokaryotes and eukaryotes.</title>
        <authorList>
            <person name="Spang A."/>
            <person name="Saw J.H."/>
            <person name="Jorgensen S.L."/>
            <person name="Zaremba-Niedzwiedzka K."/>
            <person name="Martijn J."/>
            <person name="Lind A.E."/>
            <person name="van Eijk R."/>
            <person name="Schleper C."/>
            <person name="Guy L."/>
            <person name="Ettema T.J."/>
        </authorList>
    </citation>
    <scope>NUCLEOTIDE SEQUENCE</scope>
</reference>